<keyword evidence="4" id="KW-0808">Transferase</keyword>
<dbReference type="NCBIfam" id="TIGR00107">
    <property type="entry name" value="deoD"/>
    <property type="match status" value="1"/>
</dbReference>
<dbReference type="EC" id="2.4.2.3" evidence="1"/>
<dbReference type="InterPro" id="IPR035994">
    <property type="entry name" value="Nucleoside_phosphorylase_sf"/>
</dbReference>
<dbReference type="InterPro" id="IPR000845">
    <property type="entry name" value="Nucleoside_phosphorylase_d"/>
</dbReference>
<dbReference type="GO" id="GO:0005829">
    <property type="term" value="C:cytosol"/>
    <property type="evidence" value="ECO:0007669"/>
    <property type="project" value="TreeGrafter"/>
</dbReference>
<dbReference type="CDD" id="cd09006">
    <property type="entry name" value="PNP_EcPNPI-like"/>
    <property type="match status" value="1"/>
</dbReference>
<evidence type="ECO:0000256" key="1">
    <source>
        <dbReference type="ARBA" id="ARBA00011888"/>
    </source>
</evidence>
<comment type="catalytic activity">
    <reaction evidence="5">
        <text>uridine + phosphate = alpha-D-ribose 1-phosphate + uracil</text>
        <dbReference type="Rhea" id="RHEA:24388"/>
        <dbReference type="ChEBI" id="CHEBI:16704"/>
        <dbReference type="ChEBI" id="CHEBI:17568"/>
        <dbReference type="ChEBI" id="CHEBI:43474"/>
        <dbReference type="ChEBI" id="CHEBI:57720"/>
        <dbReference type="EC" id="2.4.2.3"/>
    </reaction>
</comment>
<evidence type="ECO:0000256" key="4">
    <source>
        <dbReference type="ARBA" id="ARBA00022679"/>
    </source>
</evidence>
<evidence type="ECO:0000313" key="7">
    <source>
        <dbReference type="EMBL" id="SCZ80800.1"/>
    </source>
</evidence>
<dbReference type="GO" id="GO:0004850">
    <property type="term" value="F:uridine phosphorylase activity"/>
    <property type="evidence" value="ECO:0007669"/>
    <property type="project" value="UniProtKB-EC"/>
</dbReference>
<evidence type="ECO:0000313" key="8">
    <source>
        <dbReference type="Proteomes" id="UP000199428"/>
    </source>
</evidence>
<dbReference type="SUPFAM" id="SSF53167">
    <property type="entry name" value="Purine and uridine phosphorylases"/>
    <property type="match status" value="1"/>
</dbReference>
<evidence type="ECO:0000256" key="3">
    <source>
        <dbReference type="ARBA" id="ARBA00022676"/>
    </source>
</evidence>
<gene>
    <name evidence="7" type="ORF">SAMN02910350_02479</name>
</gene>
<dbReference type="NCBIfam" id="NF004489">
    <property type="entry name" value="PRK05819.1"/>
    <property type="match status" value="1"/>
</dbReference>
<evidence type="ECO:0000256" key="5">
    <source>
        <dbReference type="ARBA" id="ARBA00048447"/>
    </source>
</evidence>
<accession>A0A1G5S4P2</accession>
<dbReference type="EMBL" id="FMWK01000016">
    <property type="protein sequence ID" value="SCZ80800.1"/>
    <property type="molecule type" value="Genomic_DNA"/>
</dbReference>
<dbReference type="GO" id="GO:0004731">
    <property type="term" value="F:purine-nucleoside phosphorylase activity"/>
    <property type="evidence" value="ECO:0007669"/>
    <property type="project" value="InterPro"/>
</dbReference>
<evidence type="ECO:0000259" key="6">
    <source>
        <dbReference type="Pfam" id="PF01048"/>
    </source>
</evidence>
<protein>
    <recommendedName>
        <fullName evidence="2">Uridine phosphorylase</fullName>
        <ecNumber evidence="1">2.4.2.3</ecNumber>
    </recommendedName>
</protein>
<sequence length="238" mass="26021">MATPHNEAQKGDFAKTVLMPGDPLRAKFVADNFLEDVKCVNTVRNCLGFTGKYKGVPVSVMASGMGMPSIGIYSYELFAFYDVENIIRIGSAGSYTDKLNVLDVVISESAFSESTFAKFTNGVEEKTLYPSKKINDIAIAKAKELGIDAKLAKVHSSDQFYTAPEMGGWKAVKERCGCDCVEMESFALFNNANMLGKNATCMLTISDSFVTSEEIPAEERQKSFTEMMKLALETAIAL</sequence>
<keyword evidence="3" id="KW-0328">Glycosyltransferase</keyword>
<dbReference type="PANTHER" id="PTHR43691">
    <property type="entry name" value="URIDINE PHOSPHORYLASE"/>
    <property type="match status" value="1"/>
</dbReference>
<reference evidence="7 8" key="1">
    <citation type="submission" date="2016-10" db="EMBL/GenBank/DDBJ databases">
        <authorList>
            <person name="de Groot N.N."/>
        </authorList>
    </citation>
    <scope>NUCLEOTIDE SEQUENCE [LARGE SCALE GENOMIC DNA]</scope>
    <source>
        <strain evidence="7 8">DSM 10317</strain>
    </source>
</reference>
<dbReference type="InterPro" id="IPR004402">
    <property type="entry name" value="DeoD-type"/>
</dbReference>
<dbReference type="Gene3D" id="3.40.50.1580">
    <property type="entry name" value="Nucleoside phosphorylase domain"/>
    <property type="match status" value="1"/>
</dbReference>
<evidence type="ECO:0000256" key="2">
    <source>
        <dbReference type="ARBA" id="ARBA00021980"/>
    </source>
</evidence>
<proteinExistence type="predicted"/>
<organism evidence="7 8">
    <name type="scientific">Pseudobutyrivibrio xylanivorans</name>
    <dbReference type="NCBI Taxonomy" id="185007"/>
    <lineage>
        <taxon>Bacteria</taxon>
        <taxon>Bacillati</taxon>
        <taxon>Bacillota</taxon>
        <taxon>Clostridia</taxon>
        <taxon>Lachnospirales</taxon>
        <taxon>Lachnospiraceae</taxon>
        <taxon>Pseudobutyrivibrio</taxon>
    </lineage>
</organism>
<name>A0A1G5S4P2_PSEXY</name>
<feature type="domain" description="Nucleoside phosphorylase" evidence="6">
    <location>
        <begin position="16"/>
        <end position="235"/>
    </location>
</feature>
<dbReference type="PANTHER" id="PTHR43691:SF11">
    <property type="entry name" value="FI09636P-RELATED"/>
    <property type="match status" value="1"/>
</dbReference>
<dbReference type="Pfam" id="PF01048">
    <property type="entry name" value="PNP_UDP_1"/>
    <property type="match status" value="1"/>
</dbReference>
<dbReference type="RefSeq" id="WP_028246276.1">
    <property type="nucleotide sequence ID" value="NZ_FMWK01000016.1"/>
</dbReference>
<dbReference type="Proteomes" id="UP000199428">
    <property type="component" value="Unassembled WGS sequence"/>
</dbReference>
<dbReference type="GO" id="GO:0006152">
    <property type="term" value="P:purine nucleoside catabolic process"/>
    <property type="evidence" value="ECO:0007669"/>
    <property type="project" value="TreeGrafter"/>
</dbReference>
<dbReference type="AlphaFoldDB" id="A0A1G5S4P2"/>